<reference evidence="1 2" key="1">
    <citation type="journal article" date="2011" name="J. Bacteriol.">
        <title>Complete genome of the cellulolytic ruminal bacterium Ruminococcus albus 7.</title>
        <authorList>
            <person name="Suen G."/>
            <person name="Stevenson D.M."/>
            <person name="Bruce D.C."/>
            <person name="Chertkov O."/>
            <person name="Copeland A."/>
            <person name="Cheng J.F."/>
            <person name="Detter C."/>
            <person name="Detter J.C."/>
            <person name="Goodwin L.A."/>
            <person name="Han C.S."/>
            <person name="Hauser L.J."/>
            <person name="Ivanova N.N."/>
            <person name="Kyrpides N.C."/>
            <person name="Land M.L."/>
            <person name="Lapidus A."/>
            <person name="Lucas S."/>
            <person name="Ovchinnikova G."/>
            <person name="Pitluck S."/>
            <person name="Tapia R."/>
            <person name="Woyke T."/>
            <person name="Boyum J."/>
            <person name="Mead D."/>
            <person name="Weimer P.J."/>
        </authorList>
    </citation>
    <scope>NUCLEOTIDE SEQUENCE [LARGE SCALE GENOMIC DNA]</scope>
    <source>
        <strain evidence="2">ATCC 27210 / DSM 20455 / JCM 14654 / NCDO 2250 / 7</strain>
    </source>
</reference>
<dbReference type="KEGG" id="ral:Rumal_0186"/>
<dbReference type="HOGENOM" id="CLU_1073186_0_0_9"/>
<protein>
    <submittedName>
        <fullName evidence="1">Uncharacterized protein</fullName>
    </submittedName>
</protein>
<organism evidence="1 2">
    <name type="scientific">Ruminococcus albus (strain ATCC 27210 / DSM 20455 / JCM 14654 / NCDO 2250 / 7)</name>
    <dbReference type="NCBI Taxonomy" id="697329"/>
    <lineage>
        <taxon>Bacteria</taxon>
        <taxon>Bacillati</taxon>
        <taxon>Bacillota</taxon>
        <taxon>Clostridia</taxon>
        <taxon>Eubacteriales</taxon>
        <taxon>Oscillospiraceae</taxon>
        <taxon>Ruminococcus</taxon>
    </lineage>
</organism>
<dbReference type="OrthoDB" id="1819772at2"/>
<dbReference type="RefSeq" id="WP_013496935.1">
    <property type="nucleotide sequence ID" value="NC_014833.1"/>
</dbReference>
<dbReference type="AlphaFoldDB" id="E6UCF1"/>
<dbReference type="Proteomes" id="UP000006919">
    <property type="component" value="Chromosome"/>
</dbReference>
<evidence type="ECO:0000313" key="2">
    <source>
        <dbReference type="Proteomes" id="UP000006919"/>
    </source>
</evidence>
<accession>E6UCF1</accession>
<proteinExistence type="predicted"/>
<gene>
    <name evidence="1" type="ordered locus">Rumal_0186</name>
</gene>
<evidence type="ECO:0000313" key="1">
    <source>
        <dbReference type="EMBL" id="ADU20743.1"/>
    </source>
</evidence>
<name>E6UCF1_RUMA7</name>
<dbReference type="EMBL" id="CP002403">
    <property type="protein sequence ID" value="ADU20743.1"/>
    <property type="molecule type" value="Genomic_DNA"/>
</dbReference>
<dbReference type="STRING" id="697329.Rumal_0186"/>
<sequence length="259" mass="28491" precursor="true">MLAEVLHRVKKLFTAAAAAVFALTASGCEWDDAEIPDAESAADKVTSDDEILTEEEILLPEDPPEITSAKEVFEKWLGYLAEGECDKADEMITERLRSQPSLSRLFNEYFPGKASVGYFAPATLSENDGEITVVLRAAVSSEILPECKVNAEVSVRIQADGNAAIDQLREIGSSSSDVRMLYRKAYIAYQAAAEIFDDIDPVPYGGMHHIGDGSELTETVREKTVPSDTESFSIAVRDKKLMYVSWSNGAYTMRYPKAQ</sequence>